<comment type="caution">
    <text evidence="1">The sequence shown here is derived from an EMBL/GenBank/DDBJ whole genome shotgun (WGS) entry which is preliminary data.</text>
</comment>
<organism evidence="1 2">
    <name type="scientific">Parasponia andersonii</name>
    <name type="common">Sponia andersonii</name>
    <dbReference type="NCBI Taxonomy" id="3476"/>
    <lineage>
        <taxon>Eukaryota</taxon>
        <taxon>Viridiplantae</taxon>
        <taxon>Streptophyta</taxon>
        <taxon>Embryophyta</taxon>
        <taxon>Tracheophyta</taxon>
        <taxon>Spermatophyta</taxon>
        <taxon>Magnoliopsida</taxon>
        <taxon>eudicotyledons</taxon>
        <taxon>Gunneridae</taxon>
        <taxon>Pentapetalae</taxon>
        <taxon>rosids</taxon>
        <taxon>fabids</taxon>
        <taxon>Rosales</taxon>
        <taxon>Cannabaceae</taxon>
        <taxon>Parasponia</taxon>
    </lineage>
</organism>
<dbReference type="AlphaFoldDB" id="A0A2P5E4K1"/>
<protein>
    <recommendedName>
        <fullName evidence="3">Reverse transcriptase zinc-binding domain-containing protein</fullName>
    </recommendedName>
</protein>
<dbReference type="EMBL" id="JXTB01000001">
    <property type="protein sequence ID" value="PON80484.1"/>
    <property type="molecule type" value="Genomic_DNA"/>
</dbReference>
<sequence>QKSNFLLWQNDKSGNYSVKLGYKLALNKNLLRKGSCSSSLSGWSNFLWSLKLPIKVSIFVWRLFHEALSSLISSKGNSPLIHSMINAKIGAIVLCLTSCFTSIVRSLRSSLN</sequence>
<proteinExistence type="predicted"/>
<accession>A0A2P5E4K1</accession>
<evidence type="ECO:0000313" key="1">
    <source>
        <dbReference type="EMBL" id="PON80484.1"/>
    </source>
</evidence>
<dbReference type="Proteomes" id="UP000237105">
    <property type="component" value="Unassembled WGS sequence"/>
</dbReference>
<gene>
    <name evidence="1" type="ORF">PanWU01x14_000400</name>
</gene>
<evidence type="ECO:0000313" key="2">
    <source>
        <dbReference type="Proteomes" id="UP000237105"/>
    </source>
</evidence>
<keyword evidence="2" id="KW-1185">Reference proteome</keyword>
<reference evidence="2" key="1">
    <citation type="submission" date="2016-06" db="EMBL/GenBank/DDBJ databases">
        <title>Parallel loss of symbiosis genes in relatives of nitrogen-fixing non-legume Parasponia.</title>
        <authorList>
            <person name="Van Velzen R."/>
            <person name="Holmer R."/>
            <person name="Bu F."/>
            <person name="Rutten L."/>
            <person name="Van Zeijl A."/>
            <person name="Liu W."/>
            <person name="Santuari L."/>
            <person name="Cao Q."/>
            <person name="Sharma T."/>
            <person name="Shen D."/>
            <person name="Roswanjaya Y."/>
            <person name="Wardhani T."/>
            <person name="Kalhor M.S."/>
            <person name="Jansen J."/>
            <person name="Van den Hoogen J."/>
            <person name="Gungor B."/>
            <person name="Hartog M."/>
            <person name="Hontelez J."/>
            <person name="Verver J."/>
            <person name="Yang W.-C."/>
            <person name="Schijlen E."/>
            <person name="Repin R."/>
            <person name="Schilthuizen M."/>
            <person name="Schranz E."/>
            <person name="Heidstra R."/>
            <person name="Miyata K."/>
            <person name="Fedorova E."/>
            <person name="Kohlen W."/>
            <person name="Bisseling T."/>
            <person name="Smit S."/>
            <person name="Geurts R."/>
        </authorList>
    </citation>
    <scope>NUCLEOTIDE SEQUENCE [LARGE SCALE GENOMIC DNA]</scope>
    <source>
        <strain evidence="2">cv. WU1-14</strain>
    </source>
</reference>
<name>A0A2P5E4K1_PARAD</name>
<feature type="non-terminal residue" evidence="1">
    <location>
        <position position="1"/>
    </location>
</feature>
<evidence type="ECO:0008006" key="3">
    <source>
        <dbReference type="Google" id="ProtNLM"/>
    </source>
</evidence>